<proteinExistence type="predicted"/>
<keyword evidence="1" id="KW-1133">Transmembrane helix</keyword>
<keyword evidence="3" id="KW-1185">Reference proteome</keyword>
<keyword evidence="1" id="KW-0812">Transmembrane</keyword>
<evidence type="ECO:0000313" key="3">
    <source>
        <dbReference type="Proteomes" id="UP000557307"/>
    </source>
</evidence>
<evidence type="ECO:0000256" key="1">
    <source>
        <dbReference type="SAM" id="Phobius"/>
    </source>
</evidence>
<organism evidence="2 3">
    <name type="scientific">Rhabdobacter roseus</name>
    <dbReference type="NCBI Taxonomy" id="1655419"/>
    <lineage>
        <taxon>Bacteria</taxon>
        <taxon>Pseudomonadati</taxon>
        <taxon>Bacteroidota</taxon>
        <taxon>Cytophagia</taxon>
        <taxon>Cytophagales</taxon>
        <taxon>Cytophagaceae</taxon>
        <taxon>Rhabdobacter</taxon>
    </lineage>
</organism>
<dbReference type="EMBL" id="JACHGF010000011">
    <property type="protein sequence ID" value="MBB5286771.1"/>
    <property type="molecule type" value="Genomic_DNA"/>
</dbReference>
<feature type="transmembrane region" description="Helical" evidence="1">
    <location>
        <begin position="67"/>
        <end position="86"/>
    </location>
</feature>
<dbReference type="RefSeq" id="WP_184178220.1">
    <property type="nucleotide sequence ID" value="NZ_JACHGF010000011.1"/>
</dbReference>
<feature type="transmembrane region" description="Helical" evidence="1">
    <location>
        <begin position="42"/>
        <end position="61"/>
    </location>
</feature>
<dbReference type="Proteomes" id="UP000557307">
    <property type="component" value="Unassembled WGS sequence"/>
</dbReference>
<protein>
    <submittedName>
        <fullName evidence="2">Uncharacterized protein</fullName>
    </submittedName>
</protein>
<keyword evidence="1" id="KW-0472">Membrane</keyword>
<sequence>MEEFEDFKRLWQQPTPPPPVLDVARLKKANQSAQRKLERTQLWSAVALILTTGWVAGVGFMSDFKSSLTYVATGLLALIPLGQGLINLSVYRRLRRLDVAAPAAEHLRQWEAYYQFRRRLVRYNGPLYTLALSAALGLYYLEFLPYFSLVYKIVLCSVTLGWILFAYFVLGRRTLRKEYARLEEIMDNLKKLQQQIEPDSEAESTLS</sequence>
<feature type="transmembrane region" description="Helical" evidence="1">
    <location>
        <begin position="125"/>
        <end position="143"/>
    </location>
</feature>
<comment type="caution">
    <text evidence="2">The sequence shown here is derived from an EMBL/GenBank/DDBJ whole genome shotgun (WGS) entry which is preliminary data.</text>
</comment>
<accession>A0A840TS48</accession>
<evidence type="ECO:0000313" key="2">
    <source>
        <dbReference type="EMBL" id="MBB5286771.1"/>
    </source>
</evidence>
<name>A0A840TS48_9BACT</name>
<dbReference type="AlphaFoldDB" id="A0A840TS48"/>
<reference evidence="2 3" key="1">
    <citation type="submission" date="2020-08" db="EMBL/GenBank/DDBJ databases">
        <title>Genomic Encyclopedia of Type Strains, Phase IV (KMG-IV): sequencing the most valuable type-strain genomes for metagenomic binning, comparative biology and taxonomic classification.</title>
        <authorList>
            <person name="Goeker M."/>
        </authorList>
    </citation>
    <scope>NUCLEOTIDE SEQUENCE [LARGE SCALE GENOMIC DNA]</scope>
    <source>
        <strain evidence="2 3">DSM 105074</strain>
    </source>
</reference>
<feature type="transmembrane region" description="Helical" evidence="1">
    <location>
        <begin position="149"/>
        <end position="170"/>
    </location>
</feature>
<gene>
    <name evidence="2" type="ORF">HNQ92_004932</name>
</gene>